<sequence>MEYLLIIPGRLDNLNDFIRADKASRYKGGEMKKQNEAIASVYIRKCLRDVNINKKVFMEYLWVEKNKRRDLDNISSFGRKVIQDALVNCHVLKNDGWEQICGFSDEFRIDAENPRIEVRIREVET</sequence>
<accession>A0A412FH46</accession>
<dbReference type="GO" id="GO:0006310">
    <property type="term" value="P:DNA recombination"/>
    <property type="evidence" value="ECO:0007669"/>
    <property type="project" value="InterPro"/>
</dbReference>
<evidence type="ECO:0000313" key="1">
    <source>
        <dbReference type="EMBL" id="RGR67466.1"/>
    </source>
</evidence>
<dbReference type="GO" id="GO:0000287">
    <property type="term" value="F:magnesium ion binding"/>
    <property type="evidence" value="ECO:0007669"/>
    <property type="project" value="InterPro"/>
</dbReference>
<dbReference type="Proteomes" id="UP000285820">
    <property type="component" value="Unassembled WGS sequence"/>
</dbReference>
<dbReference type="EMBL" id="QRUN01000014">
    <property type="protein sequence ID" value="RGR67466.1"/>
    <property type="molecule type" value="Genomic_DNA"/>
</dbReference>
<proteinExistence type="predicted"/>
<dbReference type="GO" id="GO:0006281">
    <property type="term" value="P:DNA repair"/>
    <property type="evidence" value="ECO:0007669"/>
    <property type="project" value="InterPro"/>
</dbReference>
<dbReference type="InterPro" id="IPR036614">
    <property type="entry name" value="RusA-like_sf"/>
</dbReference>
<protein>
    <submittedName>
        <fullName evidence="1">RusA family crossover junction endodeoxyribonuclease</fullName>
    </submittedName>
</protein>
<dbReference type="Pfam" id="PF05866">
    <property type="entry name" value="RusA"/>
    <property type="match status" value="1"/>
</dbReference>
<dbReference type="InterPro" id="IPR008822">
    <property type="entry name" value="Endonuclease_RusA-like"/>
</dbReference>
<comment type="caution">
    <text evidence="1">The sequence shown here is derived from an EMBL/GenBank/DDBJ whole genome shotgun (WGS) entry which is preliminary data.</text>
</comment>
<reference evidence="1 2" key="1">
    <citation type="submission" date="2018-08" db="EMBL/GenBank/DDBJ databases">
        <title>A genome reference for cultivated species of the human gut microbiota.</title>
        <authorList>
            <person name="Zou Y."/>
            <person name="Xue W."/>
            <person name="Luo G."/>
        </authorList>
    </citation>
    <scope>NUCLEOTIDE SEQUENCE [LARGE SCALE GENOMIC DNA]</scope>
    <source>
        <strain evidence="1 2">AF24-4</strain>
    </source>
</reference>
<dbReference type="RefSeq" id="WP_118126356.1">
    <property type="nucleotide sequence ID" value="NZ_QRUN01000014.1"/>
</dbReference>
<name>A0A412FH46_9FIRM</name>
<dbReference type="Gene3D" id="3.30.1330.70">
    <property type="entry name" value="Holliday junction resolvase RusA"/>
    <property type="match status" value="1"/>
</dbReference>
<evidence type="ECO:0000313" key="2">
    <source>
        <dbReference type="Proteomes" id="UP000285820"/>
    </source>
</evidence>
<gene>
    <name evidence="1" type="ORF">DWY29_10475</name>
</gene>
<dbReference type="SUPFAM" id="SSF103084">
    <property type="entry name" value="Holliday junction resolvase RusA"/>
    <property type="match status" value="1"/>
</dbReference>
<dbReference type="AlphaFoldDB" id="A0A412FH46"/>
<organism evidence="1 2">
    <name type="scientific">Roseburia inulinivorans</name>
    <dbReference type="NCBI Taxonomy" id="360807"/>
    <lineage>
        <taxon>Bacteria</taxon>
        <taxon>Bacillati</taxon>
        <taxon>Bacillota</taxon>
        <taxon>Clostridia</taxon>
        <taxon>Lachnospirales</taxon>
        <taxon>Lachnospiraceae</taxon>
        <taxon>Roseburia</taxon>
    </lineage>
</organism>